<reference evidence="1 2" key="1">
    <citation type="submission" date="2024-11" db="EMBL/GenBank/DDBJ databases">
        <authorList>
            <person name="Heng Y.C."/>
            <person name="Lim A.C.H."/>
            <person name="Lee J.K.Y."/>
            <person name="Kittelmann S."/>
        </authorList>
    </citation>
    <scope>NUCLEOTIDE SEQUENCE [LARGE SCALE GENOMIC DNA]</scope>
    <source>
        <strain evidence="1 2">WILCCON 0269</strain>
    </source>
</reference>
<dbReference type="Proteomes" id="UP001623660">
    <property type="component" value="Unassembled WGS sequence"/>
</dbReference>
<protein>
    <submittedName>
        <fullName evidence="1">Uncharacterized protein</fullName>
    </submittedName>
</protein>
<gene>
    <name evidence="1" type="ORF">ACJDU8_06895</name>
</gene>
<organism evidence="1 2">
    <name type="scientific">Candidatus Clostridium eludens</name>
    <dbReference type="NCBI Taxonomy" id="3381663"/>
    <lineage>
        <taxon>Bacteria</taxon>
        <taxon>Bacillati</taxon>
        <taxon>Bacillota</taxon>
        <taxon>Clostridia</taxon>
        <taxon>Eubacteriales</taxon>
        <taxon>Clostridiaceae</taxon>
        <taxon>Clostridium</taxon>
    </lineage>
</organism>
<dbReference type="EMBL" id="JBJHZX010000007">
    <property type="protein sequence ID" value="MFL0195295.1"/>
    <property type="molecule type" value="Genomic_DNA"/>
</dbReference>
<dbReference type="RefSeq" id="WP_406791416.1">
    <property type="nucleotide sequence ID" value="NZ_JBJHZX010000007.1"/>
</dbReference>
<proteinExistence type="predicted"/>
<comment type="caution">
    <text evidence="1">The sequence shown here is derived from an EMBL/GenBank/DDBJ whole genome shotgun (WGS) entry which is preliminary data.</text>
</comment>
<evidence type="ECO:0000313" key="1">
    <source>
        <dbReference type="EMBL" id="MFL0195295.1"/>
    </source>
</evidence>
<keyword evidence="2" id="KW-1185">Reference proteome</keyword>
<name>A0ABW8SH36_9CLOT</name>
<sequence>MERILGKVESLFVTDTYQFDDYSKYVATAFDANKKLKCRKKVFPQDCKNALSWEND</sequence>
<accession>A0ABW8SH36</accession>
<evidence type="ECO:0000313" key="2">
    <source>
        <dbReference type="Proteomes" id="UP001623660"/>
    </source>
</evidence>